<name>A0A4Q7AFI6_9GAMM</name>
<evidence type="ECO:0000313" key="3">
    <source>
        <dbReference type="Proteomes" id="UP000293863"/>
    </source>
</evidence>
<protein>
    <submittedName>
        <fullName evidence="2">Uncharacterized protein</fullName>
    </submittedName>
</protein>
<accession>A0A4Q7AFI6</accession>
<feature type="chain" id="PRO_5020549053" evidence="1">
    <location>
        <begin position="24"/>
        <end position="250"/>
    </location>
</feature>
<dbReference type="AlphaFoldDB" id="A0A4Q7AFI6"/>
<keyword evidence="1" id="KW-0732">Signal</keyword>
<reference evidence="2 3" key="1">
    <citation type="submission" date="2019-02" db="EMBL/GenBank/DDBJ databases">
        <title>The Batch Genome Submission of Acinetobacter spp. strains.</title>
        <authorList>
            <person name="Qin J."/>
            <person name="Hu Y."/>
            <person name="Ye H."/>
            <person name="Wei L."/>
            <person name="Feng Y."/>
            <person name="Zong Z."/>
        </authorList>
    </citation>
    <scope>NUCLEOTIDE SEQUENCE [LARGE SCALE GENOMIC DNA]</scope>
    <source>
        <strain evidence="2 3">WCHAW060049</strain>
    </source>
</reference>
<proteinExistence type="predicted"/>
<dbReference type="Proteomes" id="UP000293863">
    <property type="component" value="Unassembled WGS sequence"/>
</dbReference>
<keyword evidence="3" id="KW-1185">Reference proteome</keyword>
<dbReference type="EMBL" id="SGSQ01000015">
    <property type="protein sequence ID" value="RZG45982.1"/>
    <property type="molecule type" value="Genomic_DNA"/>
</dbReference>
<sequence length="250" mass="29125">MTLNVYKLTILFGISCFSTLVVAEEIKVTPWVKVKAETDHVKYICSTLSLKCGNHVDVWKKKASTDDKLYLTDETPQLFELSKLNNQYKLINSWRFDHYRHSSQHSPDDEMVDYGTEIFPAFYPLNRKSFSIALVKKWGTSYAGGGRGEQIADFLMLEPNGKYKVALNDVAFYSYEMIRACFSERDYKISPHCHDESGSTLSIQFKDVGKPYYQWTLNYTDFTWESFKPEKAKKIEKYREVVMPFGQKVR</sequence>
<comment type="caution">
    <text evidence="2">The sequence shown here is derived from an EMBL/GenBank/DDBJ whole genome shotgun (WGS) entry which is preliminary data.</text>
</comment>
<feature type="signal peptide" evidence="1">
    <location>
        <begin position="1"/>
        <end position="23"/>
    </location>
</feature>
<evidence type="ECO:0000313" key="2">
    <source>
        <dbReference type="EMBL" id="RZG45982.1"/>
    </source>
</evidence>
<dbReference type="RefSeq" id="WP_130168556.1">
    <property type="nucleotide sequence ID" value="NZ_SGSQ01000015.1"/>
</dbReference>
<evidence type="ECO:0000256" key="1">
    <source>
        <dbReference type="SAM" id="SignalP"/>
    </source>
</evidence>
<gene>
    <name evidence="2" type="ORF">EXU28_10890</name>
</gene>
<organism evidence="2 3">
    <name type="scientific">Acinetobacter wuhouensis</name>
    <dbReference type="NCBI Taxonomy" id="1879050"/>
    <lineage>
        <taxon>Bacteria</taxon>
        <taxon>Pseudomonadati</taxon>
        <taxon>Pseudomonadota</taxon>
        <taxon>Gammaproteobacteria</taxon>
        <taxon>Moraxellales</taxon>
        <taxon>Moraxellaceae</taxon>
        <taxon>Acinetobacter</taxon>
    </lineage>
</organism>